<protein>
    <submittedName>
        <fullName evidence="1">Uncharacterized protein</fullName>
    </submittedName>
</protein>
<dbReference type="Proteomes" id="UP001642360">
    <property type="component" value="Unassembled WGS sequence"/>
</dbReference>
<dbReference type="AlphaFoldDB" id="A0ABC8R7Y0"/>
<evidence type="ECO:0000313" key="2">
    <source>
        <dbReference type="Proteomes" id="UP001642360"/>
    </source>
</evidence>
<name>A0ABC8R7Y0_9AQUA</name>
<gene>
    <name evidence="1" type="ORF">ILEXP_LOCUS8629</name>
</gene>
<reference evidence="1 2" key="1">
    <citation type="submission" date="2024-02" db="EMBL/GenBank/DDBJ databases">
        <authorList>
            <person name="Vignale AGUSTIN F."/>
            <person name="Sosa J E."/>
            <person name="Modenutti C."/>
        </authorList>
    </citation>
    <scope>NUCLEOTIDE SEQUENCE [LARGE SCALE GENOMIC DNA]</scope>
</reference>
<dbReference type="EMBL" id="CAUOFW020001098">
    <property type="protein sequence ID" value="CAK9141109.1"/>
    <property type="molecule type" value="Genomic_DNA"/>
</dbReference>
<evidence type="ECO:0000313" key="1">
    <source>
        <dbReference type="EMBL" id="CAK9141109.1"/>
    </source>
</evidence>
<accession>A0ABC8R7Y0</accession>
<comment type="caution">
    <text evidence="1">The sequence shown here is derived from an EMBL/GenBank/DDBJ whole genome shotgun (WGS) entry which is preliminary data.</text>
</comment>
<proteinExistence type="predicted"/>
<keyword evidence="2" id="KW-1185">Reference proteome</keyword>
<feature type="non-terminal residue" evidence="1">
    <location>
        <position position="1"/>
    </location>
</feature>
<sequence length="80" mass="9250">PPVEGMDEDLDLPDERKVGTLLRMLMDLPTEQIQHIQWSMGASCPPKFLKKFLVVLKAGPCCFLVTDWWRTRPTTFGRNF</sequence>
<organism evidence="1 2">
    <name type="scientific">Ilex paraguariensis</name>
    <name type="common">yerba mate</name>
    <dbReference type="NCBI Taxonomy" id="185542"/>
    <lineage>
        <taxon>Eukaryota</taxon>
        <taxon>Viridiplantae</taxon>
        <taxon>Streptophyta</taxon>
        <taxon>Embryophyta</taxon>
        <taxon>Tracheophyta</taxon>
        <taxon>Spermatophyta</taxon>
        <taxon>Magnoliopsida</taxon>
        <taxon>eudicotyledons</taxon>
        <taxon>Gunneridae</taxon>
        <taxon>Pentapetalae</taxon>
        <taxon>asterids</taxon>
        <taxon>campanulids</taxon>
        <taxon>Aquifoliales</taxon>
        <taxon>Aquifoliaceae</taxon>
        <taxon>Ilex</taxon>
    </lineage>
</organism>